<keyword evidence="3" id="KW-1185">Reference proteome</keyword>
<sequence>MKLFTFTLLLFTFCLNAAFCQQAENPDNEKSSLERFLSRNGEMILLTDYKLPNMNLGLSGVAEAKIRRASIATETKFYYALSKERQFSSMNWFIEYSDLLEIIKAVAVLKSGFADAVKGEAFYKENRFATKDGVRVGYFIEDGKAKWFITADRNINTPIFKLAGTVLFNEVALLEKTLFEGRHKIEELMNQK</sequence>
<feature type="chain" id="PRO_5037850262" evidence="1">
    <location>
        <begin position="18"/>
        <end position="192"/>
    </location>
</feature>
<evidence type="ECO:0000313" key="3">
    <source>
        <dbReference type="Proteomes" id="UP000664795"/>
    </source>
</evidence>
<evidence type="ECO:0000313" key="2">
    <source>
        <dbReference type="EMBL" id="MBO0933645.1"/>
    </source>
</evidence>
<evidence type="ECO:0000256" key="1">
    <source>
        <dbReference type="SAM" id="SignalP"/>
    </source>
</evidence>
<accession>A0A939GB65</accession>
<dbReference type="AlphaFoldDB" id="A0A939GB65"/>
<keyword evidence="1" id="KW-0732">Signal</keyword>
<proteinExistence type="predicted"/>
<organism evidence="2 3">
    <name type="scientific">Fibrella aquatilis</name>
    <dbReference type="NCBI Taxonomy" id="2817059"/>
    <lineage>
        <taxon>Bacteria</taxon>
        <taxon>Pseudomonadati</taxon>
        <taxon>Bacteroidota</taxon>
        <taxon>Cytophagia</taxon>
        <taxon>Cytophagales</taxon>
        <taxon>Spirosomataceae</taxon>
        <taxon>Fibrella</taxon>
    </lineage>
</organism>
<name>A0A939GB65_9BACT</name>
<gene>
    <name evidence="2" type="ORF">J2I48_21735</name>
</gene>
<reference evidence="2 3" key="1">
    <citation type="submission" date="2021-03" db="EMBL/GenBank/DDBJ databases">
        <title>Fibrella sp. HMF5036 genome sequencing and assembly.</title>
        <authorList>
            <person name="Kang H."/>
            <person name="Kim H."/>
            <person name="Bae S."/>
            <person name="Joh K."/>
        </authorList>
    </citation>
    <scope>NUCLEOTIDE SEQUENCE [LARGE SCALE GENOMIC DNA]</scope>
    <source>
        <strain evidence="2 3">HMF5036</strain>
    </source>
</reference>
<dbReference type="Proteomes" id="UP000664795">
    <property type="component" value="Unassembled WGS sequence"/>
</dbReference>
<dbReference type="RefSeq" id="WP_207337604.1">
    <property type="nucleotide sequence ID" value="NZ_JAFMYU010000021.1"/>
</dbReference>
<dbReference type="EMBL" id="JAFMYU010000021">
    <property type="protein sequence ID" value="MBO0933645.1"/>
    <property type="molecule type" value="Genomic_DNA"/>
</dbReference>
<feature type="signal peptide" evidence="1">
    <location>
        <begin position="1"/>
        <end position="17"/>
    </location>
</feature>
<comment type="caution">
    <text evidence="2">The sequence shown here is derived from an EMBL/GenBank/DDBJ whole genome shotgun (WGS) entry which is preliminary data.</text>
</comment>
<protein>
    <submittedName>
        <fullName evidence="2">Uncharacterized protein</fullName>
    </submittedName>
</protein>